<dbReference type="InterPro" id="IPR057678">
    <property type="entry name" value="DUF7918"/>
</dbReference>
<dbReference type="PANTHER" id="PTHR36223:SF1">
    <property type="entry name" value="TRANSCRIPTION ELONGATION FACTOR EAF N-TERMINAL DOMAIN-CONTAINING PROTEIN"/>
    <property type="match status" value="1"/>
</dbReference>
<dbReference type="OrthoDB" id="3364132at2759"/>
<name>A0A7C8I939_9PLEO</name>
<evidence type="ECO:0000313" key="3">
    <source>
        <dbReference type="Proteomes" id="UP000481861"/>
    </source>
</evidence>
<feature type="domain" description="DUF7918" evidence="1">
    <location>
        <begin position="9"/>
        <end position="116"/>
    </location>
</feature>
<reference evidence="2 3" key="1">
    <citation type="submission" date="2020-01" db="EMBL/GenBank/DDBJ databases">
        <authorList>
            <consortium name="DOE Joint Genome Institute"/>
            <person name="Haridas S."/>
            <person name="Albert R."/>
            <person name="Binder M."/>
            <person name="Bloem J."/>
            <person name="Labutti K."/>
            <person name="Salamov A."/>
            <person name="Andreopoulos B."/>
            <person name="Baker S.E."/>
            <person name="Barry K."/>
            <person name="Bills G."/>
            <person name="Bluhm B.H."/>
            <person name="Cannon C."/>
            <person name="Castanera R."/>
            <person name="Culley D.E."/>
            <person name="Daum C."/>
            <person name="Ezra D."/>
            <person name="Gonzalez J.B."/>
            <person name="Henrissat B."/>
            <person name="Kuo A."/>
            <person name="Liang C."/>
            <person name="Lipzen A."/>
            <person name="Lutzoni F."/>
            <person name="Magnuson J."/>
            <person name="Mondo S."/>
            <person name="Nolan M."/>
            <person name="Ohm R."/>
            <person name="Pangilinan J."/>
            <person name="Park H.-J.H."/>
            <person name="Ramirez L."/>
            <person name="Alfaro M."/>
            <person name="Sun H."/>
            <person name="Tritt A."/>
            <person name="Yoshinaga Y."/>
            <person name="Zwiers L.-H.L."/>
            <person name="Turgeon B.G."/>
            <person name="Goodwin S.B."/>
            <person name="Spatafora J.W."/>
            <person name="Crous P.W."/>
            <person name="Grigoriev I.V."/>
        </authorList>
    </citation>
    <scope>NUCLEOTIDE SEQUENCE [LARGE SCALE GENOMIC DNA]</scope>
    <source>
        <strain evidence="2 3">CBS 611.86</strain>
    </source>
</reference>
<comment type="caution">
    <text evidence="2">The sequence shown here is derived from an EMBL/GenBank/DDBJ whole genome shotgun (WGS) entry which is preliminary data.</text>
</comment>
<gene>
    <name evidence="2" type="ORF">BDV95DRAFT_661569</name>
</gene>
<proteinExistence type="predicted"/>
<evidence type="ECO:0000259" key="1">
    <source>
        <dbReference type="Pfam" id="PF25534"/>
    </source>
</evidence>
<dbReference type="EMBL" id="JAADJZ010000009">
    <property type="protein sequence ID" value="KAF2872366.1"/>
    <property type="molecule type" value="Genomic_DNA"/>
</dbReference>
<accession>A0A7C8I939</accession>
<dbReference type="Pfam" id="PF25534">
    <property type="entry name" value="DUF7918"/>
    <property type="match status" value="1"/>
</dbReference>
<evidence type="ECO:0000313" key="2">
    <source>
        <dbReference type="EMBL" id="KAF2872366.1"/>
    </source>
</evidence>
<organism evidence="2 3">
    <name type="scientific">Massariosphaeria phaeospora</name>
    <dbReference type="NCBI Taxonomy" id="100035"/>
    <lineage>
        <taxon>Eukaryota</taxon>
        <taxon>Fungi</taxon>
        <taxon>Dikarya</taxon>
        <taxon>Ascomycota</taxon>
        <taxon>Pezizomycotina</taxon>
        <taxon>Dothideomycetes</taxon>
        <taxon>Pleosporomycetidae</taxon>
        <taxon>Pleosporales</taxon>
        <taxon>Pleosporales incertae sedis</taxon>
        <taxon>Massariosphaeria</taxon>
    </lineage>
</organism>
<protein>
    <recommendedName>
        <fullName evidence="1">DUF7918 domain-containing protein</fullName>
    </recommendedName>
</protein>
<dbReference type="AlphaFoldDB" id="A0A7C8I939"/>
<keyword evidence="3" id="KW-1185">Reference proteome</keyword>
<sequence>MAILPDCPGLEVKIVVDGEPLKEYEDDGTPAPKSVTKYIEAVSDAKFEINYAFNKDYPHAYDVRVVVKLDGQQVDDSLDPYSTLFRDGGHTVSGATSCLDGKWFMADFRFSQLTIDPPTTFIQPLRRTYFFADTDSGRHIDKRLSKKLSTAGEISIAFQHIKNIRASRSSGKDIRIRNTSQIGNVPEKAVQVSGLSHYARYVLT</sequence>
<dbReference type="PANTHER" id="PTHR36223">
    <property type="entry name" value="BETA-LACTAMASE-TYPE TRANSPEPTIDASE FOLD DOMAIN CONTAINING PROTEIN"/>
    <property type="match status" value="1"/>
</dbReference>
<dbReference type="Proteomes" id="UP000481861">
    <property type="component" value="Unassembled WGS sequence"/>
</dbReference>